<feature type="transmembrane region" description="Helical" evidence="7">
    <location>
        <begin position="6"/>
        <end position="23"/>
    </location>
</feature>
<evidence type="ECO:0000256" key="1">
    <source>
        <dbReference type="ARBA" id="ARBA00004141"/>
    </source>
</evidence>
<keyword evidence="5 7" id="KW-1133">Transmembrane helix</keyword>
<evidence type="ECO:0000256" key="5">
    <source>
        <dbReference type="ARBA" id="ARBA00022989"/>
    </source>
</evidence>
<keyword evidence="9" id="KW-1185">Reference proteome</keyword>
<organism evidence="8 9">
    <name type="scientific">Buddleja alternifolia</name>
    <dbReference type="NCBI Taxonomy" id="168488"/>
    <lineage>
        <taxon>Eukaryota</taxon>
        <taxon>Viridiplantae</taxon>
        <taxon>Streptophyta</taxon>
        <taxon>Embryophyta</taxon>
        <taxon>Tracheophyta</taxon>
        <taxon>Spermatophyta</taxon>
        <taxon>Magnoliopsida</taxon>
        <taxon>eudicotyledons</taxon>
        <taxon>Gunneridae</taxon>
        <taxon>Pentapetalae</taxon>
        <taxon>asterids</taxon>
        <taxon>lamiids</taxon>
        <taxon>Lamiales</taxon>
        <taxon>Scrophulariaceae</taxon>
        <taxon>Buddlejeae</taxon>
        <taxon>Buddleja</taxon>
    </lineage>
</organism>
<dbReference type="Proteomes" id="UP000826271">
    <property type="component" value="Unassembled WGS sequence"/>
</dbReference>
<keyword evidence="3" id="KW-0813">Transport</keyword>
<comment type="similarity">
    <text evidence="2">Belongs to the purine permeases (TC 2.A.7.14) family.</text>
</comment>
<dbReference type="PANTHER" id="PTHR31376:SF1">
    <property type="entry name" value="PURINE PERMEASE 2"/>
    <property type="match status" value="1"/>
</dbReference>
<dbReference type="PANTHER" id="PTHR31376">
    <property type="entry name" value="OS09G0467300 PROTEIN-RELATED"/>
    <property type="match status" value="1"/>
</dbReference>
<feature type="transmembrane region" description="Helical" evidence="7">
    <location>
        <begin position="93"/>
        <end position="113"/>
    </location>
</feature>
<dbReference type="Gene3D" id="1.10.3730.20">
    <property type="match status" value="1"/>
</dbReference>
<evidence type="ECO:0000256" key="7">
    <source>
        <dbReference type="SAM" id="Phobius"/>
    </source>
</evidence>
<proteinExistence type="inferred from homology"/>
<feature type="transmembrane region" description="Helical" evidence="7">
    <location>
        <begin position="203"/>
        <end position="221"/>
    </location>
</feature>
<dbReference type="AlphaFoldDB" id="A0AAV6Y6S1"/>
<feature type="transmembrane region" description="Helical" evidence="7">
    <location>
        <begin position="172"/>
        <end position="197"/>
    </location>
</feature>
<protein>
    <submittedName>
        <fullName evidence="8">Uncharacterized protein</fullName>
    </submittedName>
</protein>
<feature type="transmembrane region" description="Helical" evidence="7">
    <location>
        <begin position="60"/>
        <end position="81"/>
    </location>
</feature>
<dbReference type="GO" id="GO:0005345">
    <property type="term" value="F:purine nucleobase transmembrane transporter activity"/>
    <property type="evidence" value="ECO:0007669"/>
    <property type="project" value="UniProtKB-ARBA"/>
</dbReference>
<dbReference type="EMBL" id="WHWC01000002">
    <property type="protein sequence ID" value="KAG8388561.1"/>
    <property type="molecule type" value="Genomic_DNA"/>
</dbReference>
<dbReference type="InterPro" id="IPR037185">
    <property type="entry name" value="EmrE-like"/>
</dbReference>
<dbReference type="InterPro" id="IPR030182">
    <property type="entry name" value="PUP_plant"/>
</dbReference>
<comment type="caution">
    <text evidence="8">The sequence shown here is derived from an EMBL/GenBank/DDBJ whole genome shotgun (WGS) entry which is preliminary data.</text>
</comment>
<dbReference type="Pfam" id="PF16913">
    <property type="entry name" value="PUNUT"/>
    <property type="match status" value="1"/>
</dbReference>
<evidence type="ECO:0000313" key="8">
    <source>
        <dbReference type="EMBL" id="KAG8388561.1"/>
    </source>
</evidence>
<comment type="subcellular location">
    <subcellularLocation>
        <location evidence="1">Membrane</location>
        <topology evidence="1">Multi-pass membrane protein</topology>
    </subcellularLocation>
</comment>
<accession>A0AAV6Y6S1</accession>
<feature type="transmembrane region" description="Helical" evidence="7">
    <location>
        <begin position="133"/>
        <end position="151"/>
    </location>
</feature>
<feature type="transmembrane region" description="Helical" evidence="7">
    <location>
        <begin position="35"/>
        <end position="54"/>
    </location>
</feature>
<feature type="transmembrane region" description="Helical" evidence="7">
    <location>
        <begin position="230"/>
        <end position="246"/>
    </location>
</feature>
<evidence type="ECO:0000256" key="3">
    <source>
        <dbReference type="ARBA" id="ARBA00022448"/>
    </source>
</evidence>
<evidence type="ECO:0000256" key="6">
    <source>
        <dbReference type="ARBA" id="ARBA00023136"/>
    </source>
</evidence>
<dbReference type="SUPFAM" id="SSF103481">
    <property type="entry name" value="Multidrug resistance efflux transporter EmrE"/>
    <property type="match status" value="1"/>
</dbReference>
<name>A0AAV6Y6S1_9LAMI</name>
<evidence type="ECO:0000313" key="9">
    <source>
        <dbReference type="Proteomes" id="UP000826271"/>
    </source>
</evidence>
<keyword evidence="4 7" id="KW-0812">Transmembrane</keyword>
<sequence>MTPKVLLASIAIGVIIGASNYFYSYGISRLPVSTASILVATNLAFTAVFAFFLVKLQFTAYSINTVVLLTVGAAVLGLHSSGDRPEGVTSKEYALGFILTVVAAGTAGLALPSIELTYLKAKQGVTYTLVLEFQMAMCVSATVFCSIGMLINNDFQAISREAKQYELGEGKYYLVLFWSAIILQCFFLGMVGVVFYASSLLSGIIITVTLPITEILAVLFYHEKFKAEKGVALFLSLWGLISYFIGEMKHNTKKKKNADTHQDTETVQMTNQVALEP</sequence>
<gene>
    <name evidence="8" type="ORF">BUALT_Bualt02G0138200</name>
</gene>
<dbReference type="GO" id="GO:0016020">
    <property type="term" value="C:membrane"/>
    <property type="evidence" value="ECO:0007669"/>
    <property type="project" value="UniProtKB-SubCell"/>
</dbReference>
<evidence type="ECO:0000256" key="2">
    <source>
        <dbReference type="ARBA" id="ARBA00006213"/>
    </source>
</evidence>
<evidence type="ECO:0000256" key="4">
    <source>
        <dbReference type="ARBA" id="ARBA00022692"/>
    </source>
</evidence>
<keyword evidence="6 7" id="KW-0472">Membrane</keyword>
<reference evidence="8" key="1">
    <citation type="submission" date="2019-10" db="EMBL/GenBank/DDBJ databases">
        <authorList>
            <person name="Zhang R."/>
            <person name="Pan Y."/>
            <person name="Wang J."/>
            <person name="Ma R."/>
            <person name="Yu S."/>
        </authorList>
    </citation>
    <scope>NUCLEOTIDE SEQUENCE</scope>
    <source>
        <strain evidence="8">LA-IB0</strain>
        <tissue evidence="8">Leaf</tissue>
    </source>
</reference>
<dbReference type="GO" id="GO:0015211">
    <property type="term" value="F:purine nucleoside transmembrane transporter activity"/>
    <property type="evidence" value="ECO:0007669"/>
    <property type="project" value="InterPro"/>
</dbReference>